<sequence length="112" mass="12558">MSRPGKDPVQKCHSDPGATGSSCSPNKRISRRQVPCIPSSPNTRKCVLTLDGYNYVIEVVVGVRESLMLLVNSHILKMAAMLKPSTEYHRRPSRWALSNENNSVLWVPEIRL</sequence>
<organism evidence="3">
    <name type="scientific">Acromyrmex echinatior</name>
    <name type="common">Panamanian leafcutter ant</name>
    <name type="synonym">Acromyrmex octospinosus echinatior</name>
    <dbReference type="NCBI Taxonomy" id="103372"/>
    <lineage>
        <taxon>Eukaryota</taxon>
        <taxon>Metazoa</taxon>
        <taxon>Ecdysozoa</taxon>
        <taxon>Arthropoda</taxon>
        <taxon>Hexapoda</taxon>
        <taxon>Insecta</taxon>
        <taxon>Pterygota</taxon>
        <taxon>Neoptera</taxon>
        <taxon>Endopterygota</taxon>
        <taxon>Hymenoptera</taxon>
        <taxon>Apocrita</taxon>
        <taxon>Aculeata</taxon>
        <taxon>Formicoidea</taxon>
        <taxon>Formicidae</taxon>
        <taxon>Myrmicinae</taxon>
        <taxon>Acromyrmex</taxon>
    </lineage>
</organism>
<gene>
    <name evidence="2" type="ORF">G5I_13109</name>
</gene>
<dbReference type="EMBL" id="GL888625">
    <property type="protein sequence ID" value="EGI58775.1"/>
    <property type="molecule type" value="Genomic_DNA"/>
</dbReference>
<reference evidence="2" key="1">
    <citation type="submission" date="2011-02" db="EMBL/GenBank/DDBJ databases">
        <title>The genome of the leaf-cutting ant Acromyrmex echinatior suggests key adaptations to social evolution and fungus farming.</title>
        <authorList>
            <person name="Nygaard S."/>
            <person name="Zhang G."/>
        </authorList>
    </citation>
    <scope>NUCLEOTIDE SEQUENCE</scope>
</reference>
<dbReference type="InParanoid" id="F4X451"/>
<evidence type="ECO:0000313" key="3">
    <source>
        <dbReference type="Proteomes" id="UP000007755"/>
    </source>
</evidence>
<evidence type="ECO:0000256" key="1">
    <source>
        <dbReference type="SAM" id="MobiDB-lite"/>
    </source>
</evidence>
<accession>F4X451</accession>
<protein>
    <submittedName>
        <fullName evidence="2">Uncharacterized protein</fullName>
    </submittedName>
</protein>
<proteinExistence type="predicted"/>
<dbReference type="OrthoDB" id="189220at2759"/>
<feature type="compositionally biased region" description="Basic and acidic residues" evidence="1">
    <location>
        <begin position="1"/>
        <end position="14"/>
    </location>
</feature>
<dbReference type="AlphaFoldDB" id="F4X451"/>
<dbReference type="Proteomes" id="UP000007755">
    <property type="component" value="Unassembled WGS sequence"/>
</dbReference>
<name>F4X451_ACREC</name>
<evidence type="ECO:0000313" key="2">
    <source>
        <dbReference type="EMBL" id="EGI58775.1"/>
    </source>
</evidence>
<feature type="region of interest" description="Disordered" evidence="1">
    <location>
        <begin position="1"/>
        <end position="38"/>
    </location>
</feature>
<keyword evidence="3" id="KW-1185">Reference proteome</keyword>